<keyword evidence="4" id="KW-0547">Nucleotide-binding</keyword>
<dbReference type="GO" id="GO:0004016">
    <property type="term" value="F:adenylate cyclase activity"/>
    <property type="evidence" value="ECO:0007669"/>
    <property type="project" value="TreeGrafter"/>
</dbReference>
<keyword evidence="6" id="KW-1133">Transmembrane helix</keyword>
<keyword evidence="6" id="KW-0472">Membrane</keyword>
<evidence type="ECO:0000256" key="5">
    <source>
        <dbReference type="ARBA" id="ARBA00022840"/>
    </source>
</evidence>
<evidence type="ECO:0000256" key="6">
    <source>
        <dbReference type="SAM" id="Phobius"/>
    </source>
</evidence>
<proteinExistence type="predicted"/>
<reference evidence="8" key="1">
    <citation type="submission" date="2020-10" db="EMBL/GenBank/DDBJ databases">
        <authorList>
            <person name="Gilroy R."/>
        </authorList>
    </citation>
    <scope>NUCLEOTIDE SEQUENCE</scope>
    <source>
        <strain evidence="8">17113</strain>
    </source>
</reference>
<evidence type="ECO:0000313" key="8">
    <source>
        <dbReference type="EMBL" id="MBO8425997.1"/>
    </source>
</evidence>
<gene>
    <name evidence="8" type="ORF">IAC61_01585</name>
</gene>
<name>A0A9D9DFP0_9FIRM</name>
<dbReference type="SUPFAM" id="SSF143597">
    <property type="entry name" value="YojJ-like"/>
    <property type="match status" value="1"/>
</dbReference>
<dbReference type="InterPro" id="IPR036888">
    <property type="entry name" value="DNA_integrity_DisA_N_sf"/>
</dbReference>
<keyword evidence="6" id="KW-0812">Transmembrane</keyword>
<keyword evidence="3" id="KW-0548">Nucleotidyltransferase</keyword>
<dbReference type="AlphaFoldDB" id="A0A9D9DFP0"/>
<reference evidence="8" key="2">
    <citation type="journal article" date="2021" name="PeerJ">
        <title>Extensive microbial diversity within the chicken gut microbiome revealed by metagenomics and culture.</title>
        <authorList>
            <person name="Gilroy R."/>
            <person name="Ravi A."/>
            <person name="Getino M."/>
            <person name="Pursley I."/>
            <person name="Horton D.L."/>
            <person name="Alikhan N.F."/>
            <person name="Baker D."/>
            <person name="Gharbi K."/>
            <person name="Hall N."/>
            <person name="Watson M."/>
            <person name="Adriaenssens E.M."/>
            <person name="Foster-Nyarko E."/>
            <person name="Jarju S."/>
            <person name="Secka A."/>
            <person name="Antonio M."/>
            <person name="Oren A."/>
            <person name="Chaudhuri R.R."/>
            <person name="La Ragione R."/>
            <person name="Hildebrand F."/>
            <person name="Pallen M.J."/>
        </authorList>
    </citation>
    <scope>NUCLEOTIDE SEQUENCE</scope>
    <source>
        <strain evidence="8">17113</strain>
    </source>
</reference>
<dbReference type="Pfam" id="PF02457">
    <property type="entry name" value="DAC"/>
    <property type="match status" value="1"/>
</dbReference>
<keyword evidence="2" id="KW-0808">Transferase</keyword>
<dbReference type="Gene3D" id="3.40.1700.10">
    <property type="entry name" value="DNA integrity scanning protein, DisA, N-terminal domain"/>
    <property type="match status" value="1"/>
</dbReference>
<dbReference type="GO" id="GO:0005524">
    <property type="term" value="F:ATP binding"/>
    <property type="evidence" value="ECO:0007669"/>
    <property type="project" value="UniProtKB-KW"/>
</dbReference>
<sequence length="283" mass="31690">MNILGIFGNFDLETAPYSNMDSPLNIASLVLSILIFVAIDALFFYWLKRWFVRIFLLSSEVAIILFWVFGLDLPLLIILSIFIVAVSFFFLHNSAEGRKYVSNKATKPSSPKRLFNRKPAPEPLFDREAVYKKVNDAVLIMSKKKIGALITFEKEDPLNDFIAKGVKLDCPVCSEIIQTIFYPGTRLHDGAVIIRNDTISAASVYYQTVDIAMPGKFGSRHRAALSISSQVDAVTVVVSEETGRISIAFEGELVSVEPESFLQTFEDYMSIKSEPKELPEANV</sequence>
<protein>
    <submittedName>
        <fullName evidence="8">DNA integrity scanning protein DisA nucleotide-binding domain protein</fullName>
    </submittedName>
</protein>
<organism evidence="8 9">
    <name type="scientific">Candidatus Alloenteromonas pullistercoris</name>
    <dbReference type="NCBI Taxonomy" id="2840785"/>
    <lineage>
        <taxon>Bacteria</taxon>
        <taxon>Bacillati</taxon>
        <taxon>Bacillota</taxon>
        <taxon>Bacillota incertae sedis</taxon>
        <taxon>Candidatus Alloenteromonas</taxon>
    </lineage>
</organism>
<evidence type="ECO:0000259" key="7">
    <source>
        <dbReference type="PROSITE" id="PS51794"/>
    </source>
</evidence>
<dbReference type="InterPro" id="IPR003390">
    <property type="entry name" value="DNA_integrity_scan_DisA_N"/>
</dbReference>
<accession>A0A9D9DFP0</accession>
<evidence type="ECO:0000256" key="1">
    <source>
        <dbReference type="ARBA" id="ARBA00000877"/>
    </source>
</evidence>
<dbReference type="Proteomes" id="UP000823634">
    <property type="component" value="Unassembled WGS sequence"/>
</dbReference>
<feature type="transmembrane region" description="Helical" evidence="6">
    <location>
        <begin position="75"/>
        <end position="92"/>
    </location>
</feature>
<evidence type="ECO:0000256" key="2">
    <source>
        <dbReference type="ARBA" id="ARBA00022679"/>
    </source>
</evidence>
<dbReference type="EMBL" id="JADINA010000012">
    <property type="protein sequence ID" value="MBO8425997.1"/>
    <property type="molecule type" value="Genomic_DNA"/>
</dbReference>
<comment type="caution">
    <text evidence="8">The sequence shown here is derived from an EMBL/GenBank/DDBJ whole genome shotgun (WGS) entry which is preliminary data.</text>
</comment>
<comment type="catalytic activity">
    <reaction evidence="1">
        <text>2 ATP = 3',3'-c-di-AMP + 2 diphosphate</text>
        <dbReference type="Rhea" id="RHEA:35655"/>
        <dbReference type="ChEBI" id="CHEBI:30616"/>
        <dbReference type="ChEBI" id="CHEBI:33019"/>
        <dbReference type="ChEBI" id="CHEBI:71500"/>
        <dbReference type="EC" id="2.7.7.85"/>
    </reaction>
</comment>
<feature type="transmembrane region" description="Helical" evidence="6">
    <location>
        <begin position="26"/>
        <end position="45"/>
    </location>
</feature>
<dbReference type="InterPro" id="IPR050338">
    <property type="entry name" value="DisA"/>
</dbReference>
<feature type="transmembrane region" description="Helical" evidence="6">
    <location>
        <begin position="50"/>
        <end position="69"/>
    </location>
</feature>
<dbReference type="PROSITE" id="PS51794">
    <property type="entry name" value="DAC"/>
    <property type="match status" value="1"/>
</dbReference>
<feature type="domain" description="DAC" evidence="7">
    <location>
        <begin position="108"/>
        <end position="259"/>
    </location>
</feature>
<evidence type="ECO:0000256" key="4">
    <source>
        <dbReference type="ARBA" id="ARBA00022741"/>
    </source>
</evidence>
<dbReference type="PANTHER" id="PTHR34185:SF1">
    <property type="entry name" value="DIADENYLATE CYCLASE"/>
    <property type="match status" value="1"/>
</dbReference>
<dbReference type="GO" id="GO:0106408">
    <property type="term" value="F:diadenylate cyclase activity"/>
    <property type="evidence" value="ECO:0007669"/>
    <property type="project" value="UniProtKB-EC"/>
</dbReference>
<evidence type="ECO:0000313" key="9">
    <source>
        <dbReference type="Proteomes" id="UP000823634"/>
    </source>
</evidence>
<dbReference type="PANTHER" id="PTHR34185">
    <property type="entry name" value="DIADENYLATE CYCLASE"/>
    <property type="match status" value="1"/>
</dbReference>
<keyword evidence="5" id="KW-0067">ATP-binding</keyword>
<evidence type="ECO:0000256" key="3">
    <source>
        <dbReference type="ARBA" id="ARBA00022695"/>
    </source>
</evidence>